<dbReference type="InterPro" id="IPR007110">
    <property type="entry name" value="Ig-like_dom"/>
</dbReference>
<dbReference type="InterPro" id="IPR036179">
    <property type="entry name" value="Ig-like_dom_sf"/>
</dbReference>
<sequence length="68" mass="7776">EVMFRWIYNDFPNFILPDQRRFVSQTTGNLYIAKVEASDVGNYSCFVSSPTIGKSVFSMPIPLIPQIE</sequence>
<proteinExistence type="predicted"/>
<dbReference type="InterPro" id="IPR013783">
    <property type="entry name" value="Ig-like_fold"/>
</dbReference>
<keyword evidence="3" id="KW-1185">Reference proteome</keyword>
<dbReference type="AlphaFoldDB" id="A0ABD0RC50"/>
<feature type="domain" description="Ig-like" evidence="1">
    <location>
        <begin position="1"/>
        <end position="57"/>
    </location>
</feature>
<comment type="caution">
    <text evidence="2">The sequence shown here is derived from an EMBL/GenBank/DDBJ whole genome shotgun (WGS) entry which is preliminary data.</text>
</comment>
<reference evidence="2 3" key="1">
    <citation type="submission" date="2024-05" db="EMBL/GenBank/DDBJ databases">
        <title>Genome sequencing and assembly of Indian major carp, Cirrhinus mrigala (Hamilton, 1822).</title>
        <authorList>
            <person name="Mohindra V."/>
            <person name="Chowdhury L.M."/>
            <person name="Lal K."/>
            <person name="Jena J.K."/>
        </authorList>
    </citation>
    <scope>NUCLEOTIDE SEQUENCE [LARGE SCALE GENOMIC DNA]</scope>
    <source>
        <strain evidence="2">CM1030</strain>
        <tissue evidence="2">Blood</tissue>
    </source>
</reference>
<dbReference type="Proteomes" id="UP001529510">
    <property type="component" value="Unassembled WGS sequence"/>
</dbReference>
<dbReference type="SUPFAM" id="SSF48726">
    <property type="entry name" value="Immunoglobulin"/>
    <property type="match status" value="1"/>
</dbReference>
<dbReference type="Gene3D" id="2.60.40.10">
    <property type="entry name" value="Immunoglobulins"/>
    <property type="match status" value="1"/>
</dbReference>
<accession>A0ABD0RC50</accession>
<name>A0ABD0RC50_CIRMR</name>
<dbReference type="EMBL" id="JAMKFB020000004">
    <property type="protein sequence ID" value="KAL0196114.1"/>
    <property type="molecule type" value="Genomic_DNA"/>
</dbReference>
<evidence type="ECO:0000313" key="3">
    <source>
        <dbReference type="Proteomes" id="UP001529510"/>
    </source>
</evidence>
<feature type="non-terminal residue" evidence="2">
    <location>
        <position position="1"/>
    </location>
</feature>
<dbReference type="PROSITE" id="PS50835">
    <property type="entry name" value="IG_LIKE"/>
    <property type="match status" value="1"/>
</dbReference>
<evidence type="ECO:0000259" key="1">
    <source>
        <dbReference type="PROSITE" id="PS50835"/>
    </source>
</evidence>
<gene>
    <name evidence="2" type="ORF">M9458_009686</name>
</gene>
<feature type="non-terminal residue" evidence="2">
    <location>
        <position position="68"/>
    </location>
</feature>
<organism evidence="2 3">
    <name type="scientific">Cirrhinus mrigala</name>
    <name type="common">Mrigala</name>
    <dbReference type="NCBI Taxonomy" id="683832"/>
    <lineage>
        <taxon>Eukaryota</taxon>
        <taxon>Metazoa</taxon>
        <taxon>Chordata</taxon>
        <taxon>Craniata</taxon>
        <taxon>Vertebrata</taxon>
        <taxon>Euteleostomi</taxon>
        <taxon>Actinopterygii</taxon>
        <taxon>Neopterygii</taxon>
        <taxon>Teleostei</taxon>
        <taxon>Ostariophysi</taxon>
        <taxon>Cypriniformes</taxon>
        <taxon>Cyprinidae</taxon>
        <taxon>Labeoninae</taxon>
        <taxon>Labeonini</taxon>
        <taxon>Cirrhinus</taxon>
    </lineage>
</organism>
<protein>
    <recommendedName>
        <fullName evidence="1">Ig-like domain-containing protein</fullName>
    </recommendedName>
</protein>
<evidence type="ECO:0000313" key="2">
    <source>
        <dbReference type="EMBL" id="KAL0196114.1"/>
    </source>
</evidence>